<feature type="transmembrane region" description="Helical" evidence="2">
    <location>
        <begin position="77"/>
        <end position="97"/>
    </location>
</feature>
<reference evidence="3 4" key="1">
    <citation type="submission" date="2017-10" db="EMBL/GenBank/DDBJ databases">
        <title>Comparative genomics in systemic dimorphic fungi from Ajellomycetaceae.</title>
        <authorList>
            <person name="Munoz J.F."/>
            <person name="Mcewen J.G."/>
            <person name="Clay O.K."/>
            <person name="Cuomo C.A."/>
        </authorList>
    </citation>
    <scope>NUCLEOTIDE SEQUENCE [LARGE SCALE GENOMIC DNA]</scope>
    <source>
        <strain evidence="3 4">UAMH7299</strain>
    </source>
</reference>
<dbReference type="AlphaFoldDB" id="A0A2B7Z220"/>
<accession>A0A2B7Z220</accession>
<dbReference type="EMBL" id="PDNA01000007">
    <property type="protein sequence ID" value="PGH27361.1"/>
    <property type="molecule type" value="Genomic_DNA"/>
</dbReference>
<proteinExistence type="predicted"/>
<feature type="compositionally biased region" description="Basic and acidic residues" evidence="1">
    <location>
        <begin position="1"/>
        <end position="10"/>
    </location>
</feature>
<evidence type="ECO:0000256" key="2">
    <source>
        <dbReference type="SAM" id="Phobius"/>
    </source>
</evidence>
<evidence type="ECO:0000256" key="1">
    <source>
        <dbReference type="SAM" id="MobiDB-lite"/>
    </source>
</evidence>
<sequence length="678" mass="76076">MSMSDRDYHSPDIGSNGHPAENEDADRRSNNFSLISVKQNHLSDSPSLSAKPLLTPSIKDCAYGPHSPPFGYKLRHFWLRASAGLVVPPLVTGYYVFLVKYYLLVQDEDKNQLRVGPAGANLAFWSWRFRASRYGLVGAEAGMLMYHRWLGPRDALQLMMHADRTWSGPSGWIKILHKVPLLRKRDNVGDRAPEVGDGCIVQMPNAGTPKVTVLGRNYSSFNFRGAVNDITDEAVGSWKSATPVRVPGLGVMYTRPGVRRSDYHFLSNFPNAFPPDSGVPEIFLAPQAPFPVSGTTWGLVVRYNRTSVDKISDFTILNRFYEYGNNTITNSGNETDSEIIQPIRHLIGDDVILIGDHRPIYRLRNYQAVSELGSSNYKGGAFYTTQSGLDKEHVLEYILHQSLPKIFPPRRKLANYIYRKLSDKHEPMQFAVGVRCTSSFDTGVAYVDSQTNSFTNFSTVYPVPSNPIFDEAVEIYPLGIGVGNMIVLTMPQPRDRRLGGLKSKQLRSSFPQAFATYSLQLAYDGAGKYDDIAHYLSFSNSSSGGPTAKQLLSRGFFGHENYTLTVPRKVLTRGPIKTAWLPLYLFVPWALGSMALVLAYSFRRRWSETFDGYSLFRFGADYADQVRDRPEFLSTEDYEKCDSLRNIPGRIGDARPLFVPGHISLVKNSVASREKLYL</sequence>
<keyword evidence="4" id="KW-1185">Reference proteome</keyword>
<evidence type="ECO:0000313" key="4">
    <source>
        <dbReference type="Proteomes" id="UP000224634"/>
    </source>
</evidence>
<keyword evidence="2" id="KW-1133">Transmembrane helix</keyword>
<organism evidence="3 4">
    <name type="scientific">Polytolypa hystricis (strain UAMH7299)</name>
    <dbReference type="NCBI Taxonomy" id="1447883"/>
    <lineage>
        <taxon>Eukaryota</taxon>
        <taxon>Fungi</taxon>
        <taxon>Dikarya</taxon>
        <taxon>Ascomycota</taxon>
        <taxon>Pezizomycotina</taxon>
        <taxon>Eurotiomycetes</taxon>
        <taxon>Eurotiomycetidae</taxon>
        <taxon>Onygenales</taxon>
        <taxon>Onygenales incertae sedis</taxon>
        <taxon>Polytolypa</taxon>
    </lineage>
</organism>
<evidence type="ECO:0000313" key="3">
    <source>
        <dbReference type="EMBL" id="PGH27361.1"/>
    </source>
</evidence>
<keyword evidence="2" id="KW-0812">Transmembrane</keyword>
<keyword evidence="2" id="KW-0472">Membrane</keyword>
<name>A0A2B7Z220_POLH7</name>
<gene>
    <name evidence="3" type="ORF">AJ80_00839</name>
</gene>
<dbReference type="OrthoDB" id="5287717at2759"/>
<dbReference type="Proteomes" id="UP000224634">
    <property type="component" value="Unassembled WGS sequence"/>
</dbReference>
<feature type="transmembrane region" description="Helical" evidence="2">
    <location>
        <begin position="579"/>
        <end position="600"/>
    </location>
</feature>
<comment type="caution">
    <text evidence="3">The sequence shown here is derived from an EMBL/GenBank/DDBJ whole genome shotgun (WGS) entry which is preliminary data.</text>
</comment>
<protein>
    <submittedName>
        <fullName evidence="3">Uncharacterized protein</fullName>
    </submittedName>
</protein>
<feature type="region of interest" description="Disordered" evidence="1">
    <location>
        <begin position="1"/>
        <end position="29"/>
    </location>
</feature>